<proteinExistence type="predicted"/>
<comment type="caution">
    <text evidence="2">The sequence shown here is derived from an EMBL/GenBank/DDBJ whole genome shotgun (WGS) entry which is preliminary data.</text>
</comment>
<dbReference type="Proteomes" id="UP000484015">
    <property type="component" value="Unassembled WGS sequence"/>
</dbReference>
<feature type="transmembrane region" description="Helical" evidence="1">
    <location>
        <begin position="84"/>
        <end position="108"/>
    </location>
</feature>
<accession>A0A6L6Q683</accession>
<keyword evidence="1" id="KW-1133">Transmembrane helix</keyword>
<name>A0A6L6Q683_9BURK</name>
<keyword evidence="3" id="KW-1185">Reference proteome</keyword>
<feature type="transmembrane region" description="Helical" evidence="1">
    <location>
        <begin position="50"/>
        <end position="72"/>
    </location>
</feature>
<gene>
    <name evidence="2" type="ORF">GM668_23345</name>
</gene>
<evidence type="ECO:0000256" key="1">
    <source>
        <dbReference type="SAM" id="Phobius"/>
    </source>
</evidence>
<feature type="transmembrane region" description="Helical" evidence="1">
    <location>
        <begin position="7"/>
        <end position="30"/>
    </location>
</feature>
<reference evidence="2 3" key="1">
    <citation type="submission" date="2019-11" db="EMBL/GenBank/DDBJ databases">
        <title>Type strains purchased from KCTC, JCM and DSMZ.</title>
        <authorList>
            <person name="Lu H."/>
        </authorList>
    </citation>
    <scope>NUCLEOTIDE SEQUENCE [LARGE SCALE GENOMIC DNA]</scope>
    <source>
        <strain evidence="2 3">KCTC 42409</strain>
    </source>
</reference>
<organism evidence="2 3">
    <name type="scientific">Pseudoduganella ginsengisoli</name>
    <dbReference type="NCBI Taxonomy" id="1462440"/>
    <lineage>
        <taxon>Bacteria</taxon>
        <taxon>Pseudomonadati</taxon>
        <taxon>Pseudomonadota</taxon>
        <taxon>Betaproteobacteria</taxon>
        <taxon>Burkholderiales</taxon>
        <taxon>Oxalobacteraceae</taxon>
        <taxon>Telluria group</taxon>
        <taxon>Pseudoduganella</taxon>
    </lineage>
</organism>
<feature type="transmembrane region" description="Helical" evidence="1">
    <location>
        <begin position="114"/>
        <end position="134"/>
    </location>
</feature>
<dbReference type="EMBL" id="WNLA01000019">
    <property type="protein sequence ID" value="MTW05016.1"/>
    <property type="molecule type" value="Genomic_DNA"/>
</dbReference>
<protein>
    <submittedName>
        <fullName evidence="2">Uncharacterized protein</fullName>
    </submittedName>
</protein>
<sequence length="141" mass="15412">MQYNRYFLAGAVCSGAAALLHLLCIVFGASWYRFFGAGERIARLAEAGSLIPAVMTLAIAALLSAWCAYALSGAGVIRKLPYTRLALCAIAFIYCFRGLAFPSLIFFFPENSSLFWALSSSISFGIGLLHVLGLKQMWWKL</sequence>
<evidence type="ECO:0000313" key="3">
    <source>
        <dbReference type="Proteomes" id="UP000484015"/>
    </source>
</evidence>
<dbReference type="AlphaFoldDB" id="A0A6L6Q683"/>
<keyword evidence="1" id="KW-0812">Transmembrane</keyword>
<dbReference type="RefSeq" id="WP_155441365.1">
    <property type="nucleotide sequence ID" value="NZ_WNLA01000019.1"/>
</dbReference>
<keyword evidence="1" id="KW-0472">Membrane</keyword>
<evidence type="ECO:0000313" key="2">
    <source>
        <dbReference type="EMBL" id="MTW05016.1"/>
    </source>
</evidence>
<dbReference type="OrthoDB" id="5457135at2"/>